<keyword evidence="8 10" id="KW-0119">Carbohydrate metabolism</keyword>
<gene>
    <name evidence="12" type="ORF">ZT3D7_G8119</name>
</gene>
<evidence type="ECO:0000256" key="9">
    <source>
        <dbReference type="ARBA" id="ARBA00023326"/>
    </source>
</evidence>
<dbReference type="PANTHER" id="PTHR31490:SF35">
    <property type="entry name" value="ENDO-1,4-BETA-XYLANASE"/>
    <property type="match status" value="1"/>
</dbReference>
<keyword evidence="5" id="KW-0964">Secreted</keyword>
<evidence type="ECO:0000256" key="1">
    <source>
        <dbReference type="ARBA" id="ARBA00000681"/>
    </source>
</evidence>
<dbReference type="PANTHER" id="PTHR31490">
    <property type="entry name" value="GLYCOSYL HYDROLASE"/>
    <property type="match status" value="1"/>
</dbReference>
<dbReference type="Pfam" id="PF00331">
    <property type="entry name" value="Glyco_hydro_10"/>
    <property type="match status" value="1"/>
</dbReference>
<keyword evidence="6" id="KW-0858">Xylan degradation</keyword>
<name>A0A1X7RZV2_ZYMT9</name>
<evidence type="ECO:0000313" key="12">
    <source>
        <dbReference type="EMBL" id="SMQ52966.1"/>
    </source>
</evidence>
<dbReference type="Proteomes" id="UP000215127">
    <property type="component" value="Chromosome 7"/>
</dbReference>
<feature type="domain" description="GH10" evidence="11">
    <location>
        <begin position="85"/>
        <end position="381"/>
    </location>
</feature>
<dbReference type="GO" id="GO:0005576">
    <property type="term" value="C:extracellular region"/>
    <property type="evidence" value="ECO:0007669"/>
    <property type="project" value="UniProtKB-SubCell"/>
</dbReference>
<comment type="subcellular location">
    <subcellularLocation>
        <location evidence="2">Secreted</location>
    </subcellularLocation>
</comment>
<dbReference type="EMBL" id="LT853698">
    <property type="protein sequence ID" value="SMQ52966.1"/>
    <property type="molecule type" value="Genomic_DNA"/>
</dbReference>
<dbReference type="PROSITE" id="PS51760">
    <property type="entry name" value="GH10_2"/>
    <property type="match status" value="1"/>
</dbReference>
<reference evidence="12 13" key="1">
    <citation type="submission" date="2016-06" db="EMBL/GenBank/DDBJ databases">
        <authorList>
            <person name="Kjaerup R.B."/>
            <person name="Dalgaard T.S."/>
            <person name="Juul-Madsen H.R."/>
        </authorList>
    </citation>
    <scope>NUCLEOTIDE SEQUENCE [LARGE SCALE GENOMIC DNA]</scope>
</reference>
<dbReference type="GO" id="GO:0031176">
    <property type="term" value="F:endo-1,4-beta-xylanase activity"/>
    <property type="evidence" value="ECO:0007669"/>
    <property type="project" value="UniProtKB-EC"/>
</dbReference>
<protein>
    <recommendedName>
        <fullName evidence="10">Beta-xylanase</fullName>
        <ecNumber evidence="10">3.2.1.8</ecNumber>
    </recommendedName>
</protein>
<dbReference type="SUPFAM" id="SSF51445">
    <property type="entry name" value="(Trans)glycosidases"/>
    <property type="match status" value="1"/>
</dbReference>
<keyword evidence="9 10" id="KW-0624">Polysaccharide degradation</keyword>
<dbReference type="PRINTS" id="PR00134">
    <property type="entry name" value="GLHYDRLASE10"/>
</dbReference>
<comment type="similarity">
    <text evidence="4 10">Belongs to the glycosyl hydrolase 10 (cellulase F) family.</text>
</comment>
<evidence type="ECO:0000259" key="11">
    <source>
        <dbReference type="PROSITE" id="PS51760"/>
    </source>
</evidence>
<dbReference type="AlphaFoldDB" id="A0A1X7RZV2"/>
<keyword evidence="10" id="KW-0326">Glycosidase</keyword>
<accession>A0A1X7RZV2</accession>
<keyword evidence="13" id="KW-1185">Reference proteome</keyword>
<dbReference type="InterPro" id="IPR044846">
    <property type="entry name" value="GH10"/>
</dbReference>
<evidence type="ECO:0000256" key="8">
    <source>
        <dbReference type="ARBA" id="ARBA00023277"/>
    </source>
</evidence>
<dbReference type="GO" id="GO:0045493">
    <property type="term" value="P:xylan catabolic process"/>
    <property type="evidence" value="ECO:0007669"/>
    <property type="project" value="UniProtKB-KW"/>
</dbReference>
<sequence>MEEARKDFPYKDVAIHPALLLTNTTAQHIDFIMLLTNSVLAALAMAGNAVATPHAPKPKGLWEAMQSRGRDWIGTAVTFRNDTVEASIYGNKADFNSITPENDMKWGLTEPQQNNFTLAGADKYADYARKHGVQIHCHNLVWHSQLPDWVANGNFTKAELTAVMKNHIDTLAGRYKDVCTRWDVVNEALEENGTYRNSVFYRVLGEDFLPIAFKLAHAASPKSKLFYNDYSLEGSDVKAAGAQRIVKYIQSKGGPIHGVGFQAHLTSEPTTSSGGGVAPGRVELTNRLQSFTALGVDVAYTELDVRMNTPATPAKTAVQAEVYYNVSSSCLATKRCVGMTLWGVSDKYSWIPGTFPGEGSADVWDENLQKKKTVYQRFLDGILCGGKK</sequence>
<dbReference type="EC" id="3.2.1.8" evidence="10"/>
<dbReference type="Gene3D" id="3.20.20.80">
    <property type="entry name" value="Glycosidases"/>
    <property type="match status" value="1"/>
</dbReference>
<comment type="catalytic activity">
    <reaction evidence="1 10">
        <text>Endohydrolysis of (1-&gt;4)-beta-D-xylosidic linkages in xylans.</text>
        <dbReference type="EC" id="3.2.1.8"/>
    </reaction>
</comment>
<keyword evidence="7 10" id="KW-0378">Hydrolase</keyword>
<proteinExistence type="inferred from homology"/>
<dbReference type="STRING" id="1276538.A0A1X7RZV2"/>
<evidence type="ECO:0000256" key="6">
    <source>
        <dbReference type="ARBA" id="ARBA00022651"/>
    </source>
</evidence>
<evidence type="ECO:0000256" key="5">
    <source>
        <dbReference type="ARBA" id="ARBA00022525"/>
    </source>
</evidence>
<comment type="pathway">
    <text evidence="3">Glycan degradation; xylan degradation.</text>
</comment>
<organism evidence="12 13">
    <name type="scientific">Zymoseptoria tritici (strain ST99CH_3D7)</name>
    <dbReference type="NCBI Taxonomy" id="1276538"/>
    <lineage>
        <taxon>Eukaryota</taxon>
        <taxon>Fungi</taxon>
        <taxon>Dikarya</taxon>
        <taxon>Ascomycota</taxon>
        <taxon>Pezizomycotina</taxon>
        <taxon>Dothideomycetes</taxon>
        <taxon>Dothideomycetidae</taxon>
        <taxon>Mycosphaerellales</taxon>
        <taxon>Mycosphaerellaceae</taxon>
        <taxon>Zymoseptoria</taxon>
    </lineage>
</organism>
<evidence type="ECO:0000256" key="10">
    <source>
        <dbReference type="RuleBase" id="RU361174"/>
    </source>
</evidence>
<evidence type="ECO:0000256" key="2">
    <source>
        <dbReference type="ARBA" id="ARBA00004613"/>
    </source>
</evidence>
<evidence type="ECO:0000256" key="4">
    <source>
        <dbReference type="ARBA" id="ARBA00007495"/>
    </source>
</evidence>
<dbReference type="InterPro" id="IPR001000">
    <property type="entry name" value="GH10_dom"/>
</dbReference>
<evidence type="ECO:0000313" key="13">
    <source>
        <dbReference type="Proteomes" id="UP000215127"/>
    </source>
</evidence>
<evidence type="ECO:0000256" key="7">
    <source>
        <dbReference type="ARBA" id="ARBA00022801"/>
    </source>
</evidence>
<dbReference type="InterPro" id="IPR017853">
    <property type="entry name" value="GH"/>
</dbReference>
<dbReference type="SMART" id="SM00633">
    <property type="entry name" value="Glyco_10"/>
    <property type="match status" value="1"/>
</dbReference>
<evidence type="ECO:0000256" key="3">
    <source>
        <dbReference type="ARBA" id="ARBA00004851"/>
    </source>
</evidence>